<accession>A0ABW0QEP1</accession>
<dbReference type="Pfam" id="PF01266">
    <property type="entry name" value="DAO"/>
    <property type="match status" value="1"/>
</dbReference>
<dbReference type="EMBL" id="JBHSMX010000064">
    <property type="protein sequence ID" value="MFC5523321.1"/>
    <property type="molecule type" value="Genomic_DNA"/>
</dbReference>
<dbReference type="EC" id="1.-.-.-" evidence="3"/>
<proteinExistence type="predicted"/>
<keyword evidence="1 3" id="KW-0560">Oxidoreductase</keyword>
<dbReference type="Gene3D" id="3.50.50.60">
    <property type="entry name" value="FAD/NAD(P)-binding domain"/>
    <property type="match status" value="1"/>
</dbReference>
<dbReference type="GO" id="GO:0016491">
    <property type="term" value="F:oxidoreductase activity"/>
    <property type="evidence" value="ECO:0007669"/>
    <property type="project" value="UniProtKB-KW"/>
</dbReference>
<dbReference type="PANTHER" id="PTHR13847:SF287">
    <property type="entry name" value="FAD-DEPENDENT OXIDOREDUCTASE DOMAIN-CONTAINING PROTEIN 1"/>
    <property type="match status" value="1"/>
</dbReference>
<feature type="domain" description="FAD dependent oxidoreductase" evidence="2">
    <location>
        <begin position="8"/>
        <end position="357"/>
    </location>
</feature>
<evidence type="ECO:0000313" key="4">
    <source>
        <dbReference type="Proteomes" id="UP001596084"/>
    </source>
</evidence>
<dbReference type="InterPro" id="IPR006076">
    <property type="entry name" value="FAD-dep_OxRdtase"/>
</dbReference>
<evidence type="ECO:0000256" key="1">
    <source>
        <dbReference type="ARBA" id="ARBA00023002"/>
    </source>
</evidence>
<dbReference type="SUPFAM" id="SSF51905">
    <property type="entry name" value="FAD/NAD(P)-binding domain"/>
    <property type="match status" value="1"/>
</dbReference>
<name>A0ABW0QEP1_9BURK</name>
<comment type="caution">
    <text evidence="3">The sequence shown here is derived from an EMBL/GenBank/DDBJ whole genome shotgun (WGS) entry which is preliminary data.</text>
</comment>
<protein>
    <submittedName>
        <fullName evidence="3">NAD(P)/FAD-dependent oxidoreductase</fullName>
        <ecNumber evidence="3">1.-.-.-</ecNumber>
    </submittedName>
</protein>
<sequence length="378" mass="40857">MSQDKRSDVLIIGGGLMGVTTAFFLRHDYGLGVTLLERELIGRQASGTNFGNVRRQGRALEQMPLANRAHAVWGRVKSLLGEDIEFLPLGHLRVCYTHEQAAKLEEHARLARPMGLDLELLSADMLRQRYGFFSQEVVAGSLSPLDGHANPRLAGPAFGRAARRAGADILEHQEVVHIEKDGDDFVAHTAAGKTFRAAQMLVASGAWSDKLAAAFNEPVPMEARGPQMGVTEPVPYAIGPSIGVSSPVEEEGLYFRQITRGNIVFGGGLKGPASTETIRAGVRPDNTLRQFRELRRFVPAMARLQLLRVWSGIEGYVGDSRPVMGPSARVPGLHYAFGFNGEGFALSLGVGETMAELLATGKTVTPIEAFSIGRFAQA</sequence>
<dbReference type="Proteomes" id="UP001596084">
    <property type="component" value="Unassembled WGS sequence"/>
</dbReference>
<dbReference type="Gene3D" id="3.30.9.10">
    <property type="entry name" value="D-Amino Acid Oxidase, subunit A, domain 2"/>
    <property type="match status" value="1"/>
</dbReference>
<dbReference type="RefSeq" id="WP_068833956.1">
    <property type="nucleotide sequence ID" value="NZ_JBHSMX010000064.1"/>
</dbReference>
<dbReference type="PANTHER" id="PTHR13847">
    <property type="entry name" value="SARCOSINE DEHYDROGENASE-RELATED"/>
    <property type="match status" value="1"/>
</dbReference>
<organism evidence="3 4">
    <name type="scientific">Polaromonas jejuensis</name>
    <dbReference type="NCBI Taxonomy" id="457502"/>
    <lineage>
        <taxon>Bacteria</taxon>
        <taxon>Pseudomonadati</taxon>
        <taxon>Pseudomonadota</taxon>
        <taxon>Betaproteobacteria</taxon>
        <taxon>Burkholderiales</taxon>
        <taxon>Comamonadaceae</taxon>
        <taxon>Polaromonas</taxon>
    </lineage>
</organism>
<keyword evidence="4" id="KW-1185">Reference proteome</keyword>
<evidence type="ECO:0000259" key="2">
    <source>
        <dbReference type="Pfam" id="PF01266"/>
    </source>
</evidence>
<reference evidence="4" key="1">
    <citation type="journal article" date="2019" name="Int. J. Syst. Evol. Microbiol.">
        <title>The Global Catalogue of Microorganisms (GCM) 10K type strain sequencing project: providing services to taxonomists for standard genome sequencing and annotation.</title>
        <authorList>
            <consortium name="The Broad Institute Genomics Platform"/>
            <consortium name="The Broad Institute Genome Sequencing Center for Infectious Disease"/>
            <person name="Wu L."/>
            <person name="Ma J."/>
        </authorList>
    </citation>
    <scope>NUCLEOTIDE SEQUENCE [LARGE SCALE GENOMIC DNA]</scope>
    <source>
        <strain evidence="4">CGMCC 4.7277</strain>
    </source>
</reference>
<gene>
    <name evidence="3" type="ORF">ACFPP7_20745</name>
</gene>
<dbReference type="InterPro" id="IPR036188">
    <property type="entry name" value="FAD/NAD-bd_sf"/>
</dbReference>
<evidence type="ECO:0000313" key="3">
    <source>
        <dbReference type="EMBL" id="MFC5523321.1"/>
    </source>
</evidence>